<accession>A0A165MY17</accession>
<proteinExistence type="predicted"/>
<sequence>MPPPAWVYDTARRRDWTCPSCMPPALMPYVLSRVVQVCAFMMRMPCIRGHRRRLPGTVL</sequence>
<evidence type="ECO:0000313" key="2">
    <source>
        <dbReference type="Proteomes" id="UP000076727"/>
    </source>
</evidence>
<gene>
    <name evidence="1" type="ORF">DAEQUDRAFT_730503</name>
</gene>
<evidence type="ECO:0000313" key="1">
    <source>
        <dbReference type="EMBL" id="KZT66266.1"/>
    </source>
</evidence>
<dbReference type="AlphaFoldDB" id="A0A165MY17"/>
<dbReference type="EMBL" id="KV429092">
    <property type="protein sequence ID" value="KZT66266.1"/>
    <property type="molecule type" value="Genomic_DNA"/>
</dbReference>
<dbReference type="Proteomes" id="UP000076727">
    <property type="component" value="Unassembled WGS sequence"/>
</dbReference>
<keyword evidence="2" id="KW-1185">Reference proteome</keyword>
<reference evidence="1 2" key="1">
    <citation type="journal article" date="2016" name="Mol. Biol. Evol.">
        <title>Comparative Genomics of Early-Diverging Mushroom-Forming Fungi Provides Insights into the Origins of Lignocellulose Decay Capabilities.</title>
        <authorList>
            <person name="Nagy L.G."/>
            <person name="Riley R."/>
            <person name="Tritt A."/>
            <person name="Adam C."/>
            <person name="Daum C."/>
            <person name="Floudas D."/>
            <person name="Sun H."/>
            <person name="Yadav J.S."/>
            <person name="Pangilinan J."/>
            <person name="Larsson K.H."/>
            <person name="Matsuura K."/>
            <person name="Barry K."/>
            <person name="Labutti K."/>
            <person name="Kuo R."/>
            <person name="Ohm R.A."/>
            <person name="Bhattacharya S.S."/>
            <person name="Shirouzu T."/>
            <person name="Yoshinaga Y."/>
            <person name="Martin F.M."/>
            <person name="Grigoriev I.V."/>
            <person name="Hibbett D.S."/>
        </authorList>
    </citation>
    <scope>NUCLEOTIDE SEQUENCE [LARGE SCALE GENOMIC DNA]</scope>
    <source>
        <strain evidence="1 2">L-15889</strain>
    </source>
</reference>
<name>A0A165MY17_9APHY</name>
<organism evidence="1 2">
    <name type="scientific">Daedalea quercina L-15889</name>
    <dbReference type="NCBI Taxonomy" id="1314783"/>
    <lineage>
        <taxon>Eukaryota</taxon>
        <taxon>Fungi</taxon>
        <taxon>Dikarya</taxon>
        <taxon>Basidiomycota</taxon>
        <taxon>Agaricomycotina</taxon>
        <taxon>Agaricomycetes</taxon>
        <taxon>Polyporales</taxon>
        <taxon>Fomitopsis</taxon>
    </lineage>
</organism>
<protein>
    <submittedName>
        <fullName evidence="1">Uncharacterized protein</fullName>
    </submittedName>
</protein>